<dbReference type="SUPFAM" id="SSF141868">
    <property type="entry name" value="EAL domain-like"/>
    <property type="match status" value="1"/>
</dbReference>
<dbReference type="Gene3D" id="3.20.20.450">
    <property type="entry name" value="EAL domain"/>
    <property type="match status" value="1"/>
</dbReference>
<dbReference type="CDD" id="cd01948">
    <property type="entry name" value="EAL"/>
    <property type="match status" value="1"/>
</dbReference>
<keyword evidence="5 8" id="KW-0812">Transmembrane</keyword>
<dbReference type="HOGENOM" id="CLU_024302_1_0_6"/>
<dbReference type="PANTHER" id="PTHR33121">
    <property type="entry name" value="CYCLIC DI-GMP PHOSPHODIESTERASE PDEF"/>
    <property type="match status" value="1"/>
</dbReference>
<feature type="transmembrane region" description="Helical" evidence="8">
    <location>
        <begin position="63"/>
        <end position="80"/>
    </location>
</feature>
<dbReference type="STRING" id="326297.Sama_2762"/>
<accession>A1S9A8</accession>
<dbReference type="eggNOG" id="COG1455">
    <property type="taxonomic scope" value="Bacteria"/>
</dbReference>
<dbReference type="GO" id="GO:0009401">
    <property type="term" value="P:phosphoenolpyruvate-dependent sugar phosphotransferase system"/>
    <property type="evidence" value="ECO:0007669"/>
    <property type="project" value="InterPro"/>
</dbReference>
<dbReference type="EMBL" id="CP000507">
    <property type="protein sequence ID" value="ABM00965.1"/>
    <property type="molecule type" value="Genomic_DNA"/>
</dbReference>
<feature type="transmembrane region" description="Helical" evidence="8">
    <location>
        <begin position="250"/>
        <end position="270"/>
    </location>
</feature>
<evidence type="ECO:0000256" key="1">
    <source>
        <dbReference type="ARBA" id="ARBA00004651"/>
    </source>
</evidence>
<protein>
    <submittedName>
        <fullName evidence="11">Diguanylate phosphodiesterase</fullName>
    </submittedName>
</protein>
<dbReference type="GO" id="GO:0008982">
    <property type="term" value="F:protein-N(PI)-phosphohistidine-sugar phosphotransferase activity"/>
    <property type="evidence" value="ECO:0007669"/>
    <property type="project" value="InterPro"/>
</dbReference>
<feature type="transmembrane region" description="Helical" evidence="8">
    <location>
        <begin position="345"/>
        <end position="372"/>
    </location>
</feature>
<dbReference type="eggNOG" id="COG2200">
    <property type="taxonomic scope" value="Bacteria"/>
</dbReference>
<evidence type="ECO:0000313" key="11">
    <source>
        <dbReference type="EMBL" id="ABM00965.1"/>
    </source>
</evidence>
<dbReference type="InterPro" id="IPR001633">
    <property type="entry name" value="EAL_dom"/>
</dbReference>
<feature type="transmembrane region" description="Helical" evidence="8">
    <location>
        <begin position="20"/>
        <end position="43"/>
    </location>
</feature>
<evidence type="ECO:0000256" key="2">
    <source>
        <dbReference type="ARBA" id="ARBA00022448"/>
    </source>
</evidence>
<dbReference type="InterPro" id="IPR004501">
    <property type="entry name" value="PTS_EIIC_3"/>
</dbReference>
<keyword evidence="2" id="KW-0813">Transport</keyword>
<reference evidence="11 12" key="1">
    <citation type="submission" date="2006-12" db="EMBL/GenBank/DDBJ databases">
        <title>Complete sequence of Shewanella amazonensis SB2B.</title>
        <authorList>
            <consortium name="US DOE Joint Genome Institute"/>
            <person name="Copeland A."/>
            <person name="Lucas S."/>
            <person name="Lapidus A."/>
            <person name="Barry K."/>
            <person name="Detter J.C."/>
            <person name="Glavina del Rio T."/>
            <person name="Hammon N."/>
            <person name="Israni S."/>
            <person name="Dalin E."/>
            <person name="Tice H."/>
            <person name="Pitluck S."/>
            <person name="Munk A.C."/>
            <person name="Brettin T."/>
            <person name="Bruce D."/>
            <person name="Han C."/>
            <person name="Tapia R."/>
            <person name="Gilna P."/>
            <person name="Schmutz J."/>
            <person name="Larimer F."/>
            <person name="Land M."/>
            <person name="Hauser L."/>
            <person name="Kyrpides N."/>
            <person name="Mikhailova N."/>
            <person name="Fredrickson J."/>
            <person name="Richardson P."/>
        </authorList>
    </citation>
    <scope>NUCLEOTIDE SEQUENCE [LARGE SCALE GENOMIC DNA]</scope>
    <source>
        <strain evidence="12">ATCC BAA-1098 / SB2B</strain>
    </source>
</reference>
<name>A1S9A8_SHEAM</name>
<dbReference type="RefSeq" id="WP_011760870.1">
    <property type="nucleotide sequence ID" value="NC_008700.1"/>
</dbReference>
<keyword evidence="4" id="KW-0762">Sugar transport</keyword>
<keyword evidence="7 8" id="KW-0472">Membrane</keyword>
<dbReference type="PROSITE" id="PS50883">
    <property type="entry name" value="EAL"/>
    <property type="match status" value="1"/>
</dbReference>
<evidence type="ECO:0000256" key="8">
    <source>
        <dbReference type="SAM" id="Phobius"/>
    </source>
</evidence>
<dbReference type="InterPro" id="IPR050706">
    <property type="entry name" value="Cyclic-di-GMP_PDE-like"/>
</dbReference>
<dbReference type="PROSITE" id="PS51105">
    <property type="entry name" value="PTS_EIIC_TYPE_3"/>
    <property type="match status" value="1"/>
</dbReference>
<evidence type="ECO:0000256" key="3">
    <source>
        <dbReference type="ARBA" id="ARBA00022475"/>
    </source>
</evidence>
<proteinExistence type="predicted"/>
<feature type="transmembrane region" description="Helical" evidence="8">
    <location>
        <begin position="160"/>
        <end position="188"/>
    </location>
</feature>
<feature type="domain" description="EAL" evidence="9">
    <location>
        <begin position="417"/>
        <end position="668"/>
    </location>
</feature>
<feature type="domain" description="PTS EIIC type-3" evidence="10">
    <location>
        <begin position="1"/>
        <end position="375"/>
    </location>
</feature>
<feature type="transmembrane region" description="Helical" evidence="8">
    <location>
        <begin position="312"/>
        <end position="333"/>
    </location>
</feature>
<dbReference type="SMART" id="SM00052">
    <property type="entry name" value="EAL"/>
    <property type="match status" value="1"/>
</dbReference>
<dbReference type="Pfam" id="PF00563">
    <property type="entry name" value="EAL"/>
    <property type="match status" value="1"/>
</dbReference>
<dbReference type="GO" id="GO:0005886">
    <property type="term" value="C:plasma membrane"/>
    <property type="evidence" value="ECO:0007669"/>
    <property type="project" value="UniProtKB-SubCell"/>
</dbReference>
<feature type="transmembrane region" description="Helical" evidence="8">
    <location>
        <begin position="208"/>
        <end position="229"/>
    </location>
</feature>
<feature type="transmembrane region" description="Helical" evidence="8">
    <location>
        <begin position="282"/>
        <end position="305"/>
    </location>
</feature>
<organism evidence="11 12">
    <name type="scientific">Shewanella amazonensis (strain ATCC BAA-1098 / SB2B)</name>
    <dbReference type="NCBI Taxonomy" id="326297"/>
    <lineage>
        <taxon>Bacteria</taxon>
        <taxon>Pseudomonadati</taxon>
        <taxon>Pseudomonadota</taxon>
        <taxon>Gammaproteobacteria</taxon>
        <taxon>Alteromonadales</taxon>
        <taxon>Shewanellaceae</taxon>
        <taxon>Shewanella</taxon>
    </lineage>
</organism>
<feature type="transmembrane region" description="Helical" evidence="8">
    <location>
        <begin position="123"/>
        <end position="139"/>
    </location>
</feature>
<dbReference type="GO" id="GO:0071111">
    <property type="term" value="F:cyclic-guanylate-specific phosphodiesterase activity"/>
    <property type="evidence" value="ECO:0007669"/>
    <property type="project" value="InterPro"/>
</dbReference>
<dbReference type="InterPro" id="IPR003352">
    <property type="entry name" value="PTS_EIIC"/>
</dbReference>
<evidence type="ECO:0000259" key="9">
    <source>
        <dbReference type="PROSITE" id="PS50883"/>
    </source>
</evidence>
<evidence type="ECO:0000256" key="5">
    <source>
        <dbReference type="ARBA" id="ARBA00022692"/>
    </source>
</evidence>
<dbReference type="KEGG" id="saz:Sama_2762"/>
<evidence type="ECO:0000256" key="4">
    <source>
        <dbReference type="ARBA" id="ARBA00022597"/>
    </source>
</evidence>
<keyword evidence="6 8" id="KW-1133">Transmembrane helix</keyword>
<dbReference type="OrthoDB" id="6198205at2"/>
<keyword evidence="12" id="KW-1185">Reference proteome</keyword>
<dbReference type="Proteomes" id="UP000009175">
    <property type="component" value="Chromosome"/>
</dbReference>
<comment type="subcellular location">
    <subcellularLocation>
        <location evidence="1">Cell membrane</location>
        <topology evidence="1">Multi-pass membrane protein</topology>
    </subcellularLocation>
</comment>
<evidence type="ECO:0000259" key="10">
    <source>
        <dbReference type="PROSITE" id="PS51105"/>
    </source>
</evidence>
<evidence type="ECO:0000256" key="7">
    <source>
        <dbReference type="ARBA" id="ARBA00023136"/>
    </source>
</evidence>
<sequence length="678" mass="75862">MQVNFQLFDRSFLLAVRESFIALLPFLLINALLALFPVLATVLAPELSVYDAFHWFEGISDTLGRLFPLLAMLSLSYHFAKYLDISAVASATLSLCIIFSLHVHTSGGLVFSDYLLEVLGDPRMVITPILAAYIMRHFLKFPQLHMVRSAEISAYLSQHLNLIIPMVLTYTLVVLILKAMSLLLVLGISPMVDAVGEFGPMGQLVFRVLLTHMLWCFGVHGDNAFLLLIGDDNGLRYLAPNLTFSEFMDLFVLLGGSGATIPLLIAIFLESRDEQSRHLAKIAVPFSVVNINEILIYGLPIVFNLRLAIPFVLLPCLNVLIAWMAISAGFLSFDGKPFPWVTPLFLNGWIASGGFTVVALQLFLVTVGVFIYRPFIRKYSALADTNQYDRELIKRTELQTDIERMAERQYSRNQSETLAASRNLERTVREVLSGELLVHYQPKLKLPGQEVVGFEALLRLKDADGNIKGPWFIDNFQRAGYSHVIDRFVINTVAEDLRRWQAAGFSPKVSINLDPNNLNDVLMLDRLRTTLGEFAHQVEVEILERAFMRDLQGINRAIAQLQALGFRFLLDDFGTGFSSLSLLTQITVDGIKLDRSILGKTDTDQGRVLYRQICQLCKSLGFQLVAEGVETPSEASFVADAGVDYVQGWLYAKALPQARAMEYALNHGKITPNDLDTI</sequence>
<evidence type="ECO:0000313" key="12">
    <source>
        <dbReference type="Proteomes" id="UP000009175"/>
    </source>
</evidence>
<dbReference type="PANTHER" id="PTHR33121:SF70">
    <property type="entry name" value="SIGNALING PROTEIN YKOW"/>
    <property type="match status" value="1"/>
</dbReference>
<dbReference type="Pfam" id="PF02378">
    <property type="entry name" value="PTS_EIIC"/>
    <property type="match status" value="1"/>
</dbReference>
<feature type="transmembrane region" description="Helical" evidence="8">
    <location>
        <begin position="87"/>
        <end position="111"/>
    </location>
</feature>
<evidence type="ECO:0000256" key="6">
    <source>
        <dbReference type="ARBA" id="ARBA00022989"/>
    </source>
</evidence>
<keyword evidence="3" id="KW-1003">Cell membrane</keyword>
<dbReference type="InterPro" id="IPR035919">
    <property type="entry name" value="EAL_sf"/>
</dbReference>
<gene>
    <name evidence="11" type="ordered locus">Sama_2762</name>
</gene>
<dbReference type="AlphaFoldDB" id="A1S9A8"/>